<feature type="signal peptide" evidence="1">
    <location>
        <begin position="1"/>
        <end position="19"/>
    </location>
</feature>
<evidence type="ECO:0000313" key="3">
    <source>
        <dbReference type="Proteomes" id="UP000007013"/>
    </source>
</evidence>
<keyword evidence="1" id="KW-0732">Signal</keyword>
<dbReference type="HOGENOM" id="CLU_1538532_0_0_0"/>
<dbReference type="KEGG" id="ote:Oter_0721"/>
<name>B1ZUG7_OPITP</name>
<organism evidence="2 3">
    <name type="scientific">Opitutus terrae (strain DSM 11246 / JCM 15787 / PB90-1)</name>
    <dbReference type="NCBI Taxonomy" id="452637"/>
    <lineage>
        <taxon>Bacteria</taxon>
        <taxon>Pseudomonadati</taxon>
        <taxon>Verrucomicrobiota</taxon>
        <taxon>Opitutia</taxon>
        <taxon>Opitutales</taxon>
        <taxon>Opitutaceae</taxon>
        <taxon>Opitutus</taxon>
    </lineage>
</organism>
<protein>
    <recommendedName>
        <fullName evidence="4">Lipoprotein</fullName>
    </recommendedName>
</protein>
<sequence length="174" mass="19625">MFIAAGALVLALSAGCASPAGRDALSAKSAAMPSATGRVLTKQEVQRRTATLFFGDETYAEVNSQWLFRYYQDFRAELFRLGIVRWDDRFDCNRFAELYTSLAQARFYRESYQSRTPAKALALAPFWYIRGNGQGAHAIVQALTERGRMFIDPQTGAEVQLTPQERASAYFFFF</sequence>
<dbReference type="Proteomes" id="UP000007013">
    <property type="component" value="Chromosome"/>
</dbReference>
<dbReference type="AlphaFoldDB" id="B1ZUG7"/>
<keyword evidence="3" id="KW-1185">Reference proteome</keyword>
<dbReference type="EMBL" id="CP001032">
    <property type="protein sequence ID" value="ACB74010.1"/>
    <property type="molecule type" value="Genomic_DNA"/>
</dbReference>
<evidence type="ECO:0000256" key="1">
    <source>
        <dbReference type="SAM" id="SignalP"/>
    </source>
</evidence>
<feature type="chain" id="PRO_5002772719" description="Lipoprotein" evidence="1">
    <location>
        <begin position="20"/>
        <end position="174"/>
    </location>
</feature>
<dbReference type="Gene3D" id="3.30.460.70">
    <property type="match status" value="1"/>
</dbReference>
<accession>B1ZUG7</accession>
<evidence type="ECO:0000313" key="2">
    <source>
        <dbReference type="EMBL" id="ACB74010.1"/>
    </source>
</evidence>
<proteinExistence type="predicted"/>
<evidence type="ECO:0008006" key="4">
    <source>
        <dbReference type="Google" id="ProtNLM"/>
    </source>
</evidence>
<gene>
    <name evidence="2" type="ordered locus">Oter_0721</name>
</gene>
<reference evidence="2 3" key="1">
    <citation type="journal article" date="2011" name="J. Bacteriol.">
        <title>Genome sequence of the verrucomicrobium Opitutus terrae PB90-1, an abundant inhabitant of rice paddy soil ecosystems.</title>
        <authorList>
            <person name="van Passel M.W."/>
            <person name="Kant R."/>
            <person name="Palva A."/>
            <person name="Copeland A."/>
            <person name="Lucas S."/>
            <person name="Lapidus A."/>
            <person name="Glavina del Rio T."/>
            <person name="Pitluck S."/>
            <person name="Goltsman E."/>
            <person name="Clum A."/>
            <person name="Sun H."/>
            <person name="Schmutz J."/>
            <person name="Larimer F.W."/>
            <person name="Land M.L."/>
            <person name="Hauser L."/>
            <person name="Kyrpides N."/>
            <person name="Mikhailova N."/>
            <person name="Richardson P.P."/>
            <person name="Janssen P.H."/>
            <person name="de Vos W.M."/>
            <person name="Smidt H."/>
        </authorList>
    </citation>
    <scope>NUCLEOTIDE SEQUENCE [LARGE SCALE GENOMIC DNA]</scope>
    <source>
        <strain evidence="3">DSM 11246 / JCM 15787 / PB90-1</strain>
    </source>
</reference>